<gene>
    <name evidence="1" type="ORF">DVS28_b0587</name>
</gene>
<dbReference type="AlphaFoldDB" id="A0A346Y780"/>
<geneLocation type="plasmid" evidence="2">
    <name>pedy32-46i</name>
</geneLocation>
<dbReference type="EMBL" id="CP031166">
    <property type="protein sequence ID" value="AXV10327.1"/>
    <property type="molecule type" value="Genomic_DNA"/>
</dbReference>
<evidence type="ECO:0000313" key="1">
    <source>
        <dbReference type="EMBL" id="AXV10327.1"/>
    </source>
</evidence>
<organism evidence="1 2">
    <name type="scientific">Euzebya pacifica</name>
    <dbReference type="NCBI Taxonomy" id="1608957"/>
    <lineage>
        <taxon>Bacteria</taxon>
        <taxon>Bacillati</taxon>
        <taxon>Actinomycetota</taxon>
        <taxon>Nitriliruptoria</taxon>
        <taxon>Euzebyales</taxon>
    </lineage>
</organism>
<dbReference type="Proteomes" id="UP000264006">
    <property type="component" value="Plasmid pEDY32-46I"/>
</dbReference>
<keyword evidence="1" id="KW-0614">Plasmid</keyword>
<sequence>MSAVLSPAPILSLPPKVVVGNGSLAMVATDDGDRFVKAGSVLTVDGQQLRVDAISGSRSTWSVDASAA</sequence>
<keyword evidence="2" id="KW-1185">Reference proteome</keyword>
<dbReference type="KEGG" id="euz:DVS28_b0587"/>
<protein>
    <submittedName>
        <fullName evidence="1">Uncharacterized protein</fullName>
    </submittedName>
</protein>
<reference evidence="1 2" key="1">
    <citation type="submission" date="2018-09" db="EMBL/GenBank/DDBJ databases">
        <title>Complete genome sequence of Euzebya sp. DY32-46 isolated from seawater of Pacific Ocean.</title>
        <authorList>
            <person name="Xu L."/>
            <person name="Wu Y.-H."/>
            <person name="Xu X.-W."/>
        </authorList>
    </citation>
    <scope>NUCLEOTIDE SEQUENCE [LARGE SCALE GENOMIC DNA]</scope>
    <source>
        <strain evidence="1 2">DY32-46</strain>
        <plasmid evidence="2">pedy32-46i</plasmid>
    </source>
</reference>
<name>A0A346Y780_9ACTN</name>
<evidence type="ECO:0000313" key="2">
    <source>
        <dbReference type="Proteomes" id="UP000264006"/>
    </source>
</evidence>
<proteinExistence type="predicted"/>
<accession>A0A346Y780</accession>
<dbReference type="RefSeq" id="WP_114594889.1">
    <property type="nucleotide sequence ID" value="NZ_CP031166.1"/>
</dbReference>